<comment type="caution">
    <text evidence="8">The sequence shown here is derived from an EMBL/GenBank/DDBJ whole genome shotgun (WGS) entry which is preliminary data.</text>
</comment>
<name>A0A8J5N1R4_HOMAM</name>
<dbReference type="GO" id="GO:0016020">
    <property type="term" value="C:membrane"/>
    <property type="evidence" value="ECO:0007669"/>
    <property type="project" value="UniProtKB-SubCell"/>
</dbReference>
<evidence type="ECO:0000256" key="3">
    <source>
        <dbReference type="ARBA" id="ARBA00004370"/>
    </source>
</evidence>
<dbReference type="InterPro" id="IPR052374">
    <property type="entry name" value="SERAC1"/>
</dbReference>
<evidence type="ECO:0000313" key="8">
    <source>
        <dbReference type="EMBL" id="KAG7171563.1"/>
    </source>
</evidence>
<keyword evidence="4" id="KW-0256">Endoplasmic reticulum</keyword>
<evidence type="ECO:0000256" key="5">
    <source>
        <dbReference type="ARBA" id="ARBA00023128"/>
    </source>
</evidence>
<reference evidence="8" key="1">
    <citation type="journal article" date="2021" name="Sci. Adv.">
        <title>The American lobster genome reveals insights on longevity, neural, and immune adaptations.</title>
        <authorList>
            <person name="Polinski J.M."/>
            <person name="Zimin A.V."/>
            <person name="Clark K.F."/>
            <person name="Kohn A.B."/>
            <person name="Sadowski N."/>
            <person name="Timp W."/>
            <person name="Ptitsyn A."/>
            <person name="Khanna P."/>
            <person name="Romanova D.Y."/>
            <person name="Williams P."/>
            <person name="Greenwood S.J."/>
            <person name="Moroz L.L."/>
            <person name="Walt D.R."/>
            <person name="Bodnar A.G."/>
        </authorList>
    </citation>
    <scope>NUCLEOTIDE SEQUENCE</scope>
    <source>
        <strain evidence="8">GMGI-L3</strain>
    </source>
</reference>
<evidence type="ECO:0000256" key="4">
    <source>
        <dbReference type="ARBA" id="ARBA00022824"/>
    </source>
</evidence>
<keyword evidence="5" id="KW-0496">Mitochondrion</keyword>
<dbReference type="PANTHER" id="PTHR48182:SF2">
    <property type="entry name" value="PROTEIN SERAC1"/>
    <property type="match status" value="1"/>
</dbReference>
<dbReference type="Proteomes" id="UP000747542">
    <property type="component" value="Unassembled WGS sequence"/>
</dbReference>
<feature type="signal peptide" evidence="7">
    <location>
        <begin position="1"/>
        <end position="25"/>
    </location>
</feature>
<evidence type="ECO:0000313" key="9">
    <source>
        <dbReference type="Proteomes" id="UP000747542"/>
    </source>
</evidence>
<dbReference type="PANTHER" id="PTHR48182">
    <property type="entry name" value="PROTEIN SERAC1"/>
    <property type="match status" value="1"/>
</dbReference>
<comment type="subcellular location">
    <subcellularLocation>
        <location evidence="2">Endoplasmic reticulum</location>
    </subcellularLocation>
    <subcellularLocation>
        <location evidence="3">Membrane</location>
    </subcellularLocation>
    <subcellularLocation>
        <location evidence="1">Mitochondrion</location>
    </subcellularLocation>
</comment>
<keyword evidence="6" id="KW-0472">Membrane</keyword>
<evidence type="ECO:0000256" key="2">
    <source>
        <dbReference type="ARBA" id="ARBA00004240"/>
    </source>
</evidence>
<keyword evidence="9" id="KW-1185">Reference proteome</keyword>
<protein>
    <submittedName>
        <fullName evidence="8">SERAC1-like</fullName>
    </submittedName>
</protein>
<dbReference type="GO" id="GO:0005783">
    <property type="term" value="C:endoplasmic reticulum"/>
    <property type="evidence" value="ECO:0007669"/>
    <property type="project" value="UniProtKB-SubCell"/>
</dbReference>
<gene>
    <name evidence="8" type="primary">Serac1-L</name>
    <name evidence="8" type="ORF">Hamer_G014697</name>
</gene>
<keyword evidence="7" id="KW-0732">Signal</keyword>
<dbReference type="InterPro" id="IPR029058">
    <property type="entry name" value="AB_hydrolase_fold"/>
</dbReference>
<proteinExistence type="predicted"/>
<evidence type="ECO:0000256" key="6">
    <source>
        <dbReference type="ARBA" id="ARBA00023136"/>
    </source>
</evidence>
<dbReference type="Gene3D" id="3.40.50.1820">
    <property type="entry name" value="alpha/beta hydrolase"/>
    <property type="match status" value="1"/>
</dbReference>
<dbReference type="GO" id="GO:0005739">
    <property type="term" value="C:mitochondrion"/>
    <property type="evidence" value="ECO:0007669"/>
    <property type="project" value="UniProtKB-SubCell"/>
</dbReference>
<evidence type="ECO:0000256" key="7">
    <source>
        <dbReference type="SAM" id="SignalP"/>
    </source>
</evidence>
<organism evidence="8 9">
    <name type="scientific">Homarus americanus</name>
    <name type="common">American lobster</name>
    <dbReference type="NCBI Taxonomy" id="6706"/>
    <lineage>
        <taxon>Eukaryota</taxon>
        <taxon>Metazoa</taxon>
        <taxon>Ecdysozoa</taxon>
        <taxon>Arthropoda</taxon>
        <taxon>Crustacea</taxon>
        <taxon>Multicrustacea</taxon>
        <taxon>Malacostraca</taxon>
        <taxon>Eumalacostraca</taxon>
        <taxon>Eucarida</taxon>
        <taxon>Decapoda</taxon>
        <taxon>Pleocyemata</taxon>
        <taxon>Astacidea</taxon>
        <taxon>Nephropoidea</taxon>
        <taxon>Nephropidae</taxon>
        <taxon>Homarus</taxon>
    </lineage>
</organism>
<dbReference type="EMBL" id="JAHLQT010012015">
    <property type="protein sequence ID" value="KAG7171563.1"/>
    <property type="molecule type" value="Genomic_DNA"/>
</dbReference>
<sequence>MSHILSRVVSKLGFATTFLLGAAVGNQVRNHRCQVPLISEGGSTVELRQEYADEWFIEEKRSSIIGKIYGHLQALSVTTSPPNSLTRSFTHIGKAMCQHYLQCRGLLKNSSEHWLQDWVNEADWIDTVDFWTRLPSLETFHSPTYSATLFAGVRALWYMSYSADFNKENYFLDADLAVTLKEVVEEKDDYATPLTLKIIANVIAMQKNLHLLHETGLLDTLTHCANNKESHIFLPAWRGLHNLKLINNKGSGHGDLYLEGVYPFVLPDEEKSPVVDIILVHGIKGGAAWTWRQHDKGKHKPLLSQEKRKEILSGKHIDGIDDFYTCCWPLDWLVPTLNMPVRVIAVNYRCGWWKWETDCPVESRGKSITNHSRDLAYALKVAGVGKRPIIWISHSMGGLLVKNMLLMDLQSKASVEDKALAEGHSKEKISSQANDGEWVIKNSLARQTVATIFFSVPHHGSPLATSVTQGMLRQLLRPTTELFDMRTDNPVLHHLHQSFVSLMKARDIAVLTLNESEPVKHKTTGYPLHFVPSEYGEKQTPTVKLSHFFKQL</sequence>
<dbReference type="SUPFAM" id="SSF53474">
    <property type="entry name" value="alpha/beta-Hydrolases"/>
    <property type="match status" value="1"/>
</dbReference>
<accession>A0A8J5N1R4</accession>
<feature type="chain" id="PRO_5035236501" evidence="7">
    <location>
        <begin position="26"/>
        <end position="552"/>
    </location>
</feature>
<evidence type="ECO:0000256" key="1">
    <source>
        <dbReference type="ARBA" id="ARBA00004173"/>
    </source>
</evidence>
<dbReference type="AlphaFoldDB" id="A0A8J5N1R4"/>